<evidence type="ECO:0000313" key="4">
    <source>
        <dbReference type="EMBL" id="AZR07652.1"/>
    </source>
</evidence>
<dbReference type="GO" id="GO:0005829">
    <property type="term" value="C:cytosol"/>
    <property type="evidence" value="ECO:0007669"/>
    <property type="project" value="TreeGrafter"/>
</dbReference>
<dbReference type="EMBL" id="CP033905">
    <property type="protein sequence ID" value="AZR07652.1"/>
    <property type="molecule type" value="Genomic_DNA"/>
</dbReference>
<dbReference type="SUPFAM" id="SSF53613">
    <property type="entry name" value="Ribokinase-like"/>
    <property type="match status" value="1"/>
</dbReference>
<gene>
    <name evidence="4" type="ORF">EBQ10_10370</name>
</gene>
<keyword evidence="1" id="KW-0808">Transferase</keyword>
<organism evidence="4 5">
    <name type="scientific">Trueperella pyogenes</name>
    <dbReference type="NCBI Taxonomy" id="1661"/>
    <lineage>
        <taxon>Bacteria</taxon>
        <taxon>Bacillati</taxon>
        <taxon>Actinomycetota</taxon>
        <taxon>Actinomycetes</taxon>
        <taxon>Actinomycetales</taxon>
        <taxon>Actinomycetaceae</taxon>
        <taxon>Trueperella</taxon>
    </lineage>
</organism>
<dbReference type="RefSeq" id="WP_114950070.1">
    <property type="nucleotide sequence ID" value="NZ_CP033905.1"/>
</dbReference>
<evidence type="ECO:0000256" key="1">
    <source>
        <dbReference type="ARBA" id="ARBA00022679"/>
    </source>
</evidence>
<evidence type="ECO:0000259" key="3">
    <source>
        <dbReference type="Pfam" id="PF00294"/>
    </source>
</evidence>
<dbReference type="AlphaFoldDB" id="A0A3S9QNU5"/>
<dbReference type="InterPro" id="IPR029056">
    <property type="entry name" value="Ribokinase-like"/>
</dbReference>
<dbReference type="Gene3D" id="3.40.1190.20">
    <property type="match status" value="1"/>
</dbReference>
<name>A0A3S9QNU5_9ACTO</name>
<evidence type="ECO:0000256" key="2">
    <source>
        <dbReference type="ARBA" id="ARBA00022777"/>
    </source>
</evidence>
<protein>
    <submittedName>
        <fullName evidence="4">Sugar kinase</fullName>
    </submittedName>
</protein>
<accession>A0A3S9QNU5</accession>
<dbReference type="Proteomes" id="UP000275951">
    <property type="component" value="Chromosome"/>
</dbReference>
<proteinExistence type="predicted"/>
<dbReference type="GO" id="GO:0016301">
    <property type="term" value="F:kinase activity"/>
    <property type="evidence" value="ECO:0007669"/>
    <property type="project" value="UniProtKB-KW"/>
</dbReference>
<keyword evidence="2 4" id="KW-0418">Kinase</keyword>
<sequence length="307" mass="32394">MTRMVNTGSVIVDQVIRLDKLPPAGGDVIARGSEFVAGGGLNSMLGASRYGMDVLYCGLVGTGPFSDIIIDALEREGITSVYPRVPDVDNGYCVAFVEDCAERTFVTTIGVEGDFGYEHLSALDVRDDDMVYVSGYSLATENNAEGLARWLGEIAEDVVVVVDPSPLITQLPRALFDPLVKRADIWSCNEREAHALAGAANDMANAKKMKSLLKPNATVVIRAGSAPTVVCMPDYEVVSVPTFPTNARDTNGAGDVHVGVMMAALADGASLIDAVTRANAASAIMVSRSGPNTAPTRAEIEEFMASS</sequence>
<reference evidence="4 5" key="1">
    <citation type="submission" date="2018-11" db="EMBL/GenBank/DDBJ databases">
        <title>Multidrug-resistant genes are associated with an 42-kb island TGI1 carrying a complex class 1 integron in a Trueperella pyogenes.</title>
        <authorList>
            <person name="Dong W."/>
        </authorList>
    </citation>
    <scope>NUCLEOTIDE SEQUENCE [LARGE SCALE GENOMIC DNA]</scope>
    <source>
        <strain evidence="4 5">TP4</strain>
    </source>
</reference>
<feature type="domain" description="Carbohydrate kinase PfkB" evidence="3">
    <location>
        <begin position="1"/>
        <end position="293"/>
    </location>
</feature>
<dbReference type="InterPro" id="IPR011611">
    <property type="entry name" value="PfkB_dom"/>
</dbReference>
<evidence type="ECO:0000313" key="5">
    <source>
        <dbReference type="Proteomes" id="UP000275951"/>
    </source>
</evidence>
<dbReference type="PANTHER" id="PTHR10584:SF166">
    <property type="entry name" value="RIBOKINASE"/>
    <property type="match status" value="1"/>
</dbReference>
<dbReference type="PANTHER" id="PTHR10584">
    <property type="entry name" value="SUGAR KINASE"/>
    <property type="match status" value="1"/>
</dbReference>
<dbReference type="Pfam" id="PF00294">
    <property type="entry name" value="PfkB"/>
    <property type="match status" value="1"/>
</dbReference>